<dbReference type="Proteomes" id="UP000238081">
    <property type="component" value="Unassembled WGS sequence"/>
</dbReference>
<name>A0A2S7FA59_CLOBU</name>
<comment type="caution">
    <text evidence="1">The sequence shown here is derived from an EMBL/GenBank/DDBJ whole genome shotgun (WGS) entry which is preliminary data.</text>
</comment>
<accession>A0A2S7FA59</accession>
<evidence type="ECO:0000313" key="1">
    <source>
        <dbReference type="EMBL" id="PPV14646.1"/>
    </source>
</evidence>
<gene>
    <name evidence="1" type="ORF">AWN73_02730</name>
</gene>
<reference evidence="1 2" key="1">
    <citation type="submission" date="2016-01" db="EMBL/GenBank/DDBJ databases">
        <title>Characterization of the Clostridium difficile lineages that are prevalent in Hong Kong and China.</title>
        <authorList>
            <person name="Kwok J.S.-L."/>
            <person name="Lam W.-Y."/>
            <person name="Ip M."/>
            <person name="Chan T.-F."/>
            <person name="Hawkey P.M."/>
            <person name="Tsui S.K.-W."/>
        </authorList>
    </citation>
    <scope>NUCLEOTIDE SEQUENCE [LARGE SCALE GENOMIC DNA]</scope>
    <source>
        <strain evidence="1 2">300064</strain>
    </source>
</reference>
<organism evidence="1 2">
    <name type="scientific">Clostridium butyricum</name>
    <dbReference type="NCBI Taxonomy" id="1492"/>
    <lineage>
        <taxon>Bacteria</taxon>
        <taxon>Bacillati</taxon>
        <taxon>Bacillota</taxon>
        <taxon>Clostridia</taxon>
        <taxon>Eubacteriales</taxon>
        <taxon>Clostridiaceae</taxon>
        <taxon>Clostridium</taxon>
    </lineage>
</organism>
<proteinExistence type="predicted"/>
<dbReference type="EMBL" id="LRDH01000107">
    <property type="protein sequence ID" value="PPV14646.1"/>
    <property type="molecule type" value="Genomic_DNA"/>
</dbReference>
<dbReference type="RefSeq" id="WP_043663318.1">
    <property type="nucleotide sequence ID" value="NZ_JSEG01000006.1"/>
</dbReference>
<protein>
    <submittedName>
        <fullName evidence="1">Uncharacterized protein</fullName>
    </submittedName>
</protein>
<evidence type="ECO:0000313" key="2">
    <source>
        <dbReference type="Proteomes" id="UP000238081"/>
    </source>
</evidence>
<dbReference type="AlphaFoldDB" id="A0A2S7FA59"/>
<sequence length="96" mass="11450">MEYKLNKIDTDLRLKIQQETSNDKIHYSKKVNQTKDMIEERKNSSNNFFENNNQRNQKKKIIIDGIKYGEEINVRAEKLEELSEDNSKGITLDMRK</sequence>